<accession>A0A8D9FEE8</accession>
<dbReference type="AlphaFoldDB" id="A0A8D9FEE8"/>
<sequence>MRLGKVTVTDEDFWRIPNSEPTAHQGPFGFSSMRDRHIVYCPYTALLVMLAAVNEVNVFPEFKYFITAQLQTYIIPKSCMCIFSEVRSWITLVMPTDTQDRCVRYFFFFF</sequence>
<reference evidence="1" key="1">
    <citation type="submission" date="2021-05" db="EMBL/GenBank/DDBJ databases">
        <authorList>
            <person name="Alioto T."/>
            <person name="Alioto T."/>
            <person name="Gomez Garrido J."/>
        </authorList>
    </citation>
    <scope>NUCLEOTIDE SEQUENCE</scope>
</reference>
<protein>
    <submittedName>
        <fullName evidence="1">Uncharacterized protein</fullName>
    </submittedName>
</protein>
<evidence type="ECO:0000313" key="1">
    <source>
        <dbReference type="EMBL" id="CAG6787017.1"/>
    </source>
</evidence>
<organism evidence="1">
    <name type="scientific">Cacopsylla melanoneura</name>
    <dbReference type="NCBI Taxonomy" id="428564"/>
    <lineage>
        <taxon>Eukaryota</taxon>
        <taxon>Metazoa</taxon>
        <taxon>Ecdysozoa</taxon>
        <taxon>Arthropoda</taxon>
        <taxon>Hexapoda</taxon>
        <taxon>Insecta</taxon>
        <taxon>Pterygota</taxon>
        <taxon>Neoptera</taxon>
        <taxon>Paraneoptera</taxon>
        <taxon>Hemiptera</taxon>
        <taxon>Sternorrhyncha</taxon>
        <taxon>Psylloidea</taxon>
        <taxon>Psyllidae</taxon>
        <taxon>Psyllinae</taxon>
        <taxon>Cacopsylla</taxon>
    </lineage>
</organism>
<name>A0A8D9FEE8_9HEMI</name>
<dbReference type="EMBL" id="HBUF01651393">
    <property type="protein sequence ID" value="CAG6787017.1"/>
    <property type="molecule type" value="Transcribed_RNA"/>
</dbReference>
<proteinExistence type="predicted"/>